<dbReference type="InterPro" id="IPR000866">
    <property type="entry name" value="AhpC/TSA"/>
</dbReference>
<dbReference type="InterPro" id="IPR013766">
    <property type="entry name" value="Thioredoxin_domain"/>
</dbReference>
<name>A0A545U4Z5_9GAMM</name>
<keyword evidence="2" id="KW-0732">Signal</keyword>
<dbReference type="GO" id="GO:0015036">
    <property type="term" value="F:disulfide oxidoreductase activity"/>
    <property type="evidence" value="ECO:0007669"/>
    <property type="project" value="UniProtKB-ARBA"/>
</dbReference>
<feature type="domain" description="Thioredoxin" evidence="3">
    <location>
        <begin position="9"/>
        <end position="156"/>
    </location>
</feature>
<dbReference type="PANTHER" id="PTHR42852">
    <property type="entry name" value="THIOL:DISULFIDE INTERCHANGE PROTEIN DSBE"/>
    <property type="match status" value="1"/>
</dbReference>
<dbReference type="InterPro" id="IPR017937">
    <property type="entry name" value="Thioredoxin_CS"/>
</dbReference>
<evidence type="ECO:0000313" key="4">
    <source>
        <dbReference type="EMBL" id="TQV84545.1"/>
    </source>
</evidence>
<dbReference type="PANTHER" id="PTHR42852:SF13">
    <property type="entry name" value="PROTEIN DIPZ"/>
    <property type="match status" value="1"/>
</dbReference>
<gene>
    <name evidence="4" type="ORF">FLL46_23325</name>
</gene>
<dbReference type="InterPro" id="IPR036249">
    <property type="entry name" value="Thioredoxin-like_sf"/>
</dbReference>
<dbReference type="OrthoDB" id="9799347at2"/>
<feature type="signal peptide" evidence="2">
    <location>
        <begin position="1"/>
        <end position="25"/>
    </location>
</feature>
<dbReference type="RefSeq" id="WP_142934243.1">
    <property type="nucleotide sequence ID" value="NZ_ML660170.1"/>
</dbReference>
<evidence type="ECO:0000256" key="1">
    <source>
        <dbReference type="ARBA" id="ARBA00023284"/>
    </source>
</evidence>
<organism evidence="4 5">
    <name type="scientific">Aliikangiella coralliicola</name>
    <dbReference type="NCBI Taxonomy" id="2592383"/>
    <lineage>
        <taxon>Bacteria</taxon>
        <taxon>Pseudomonadati</taxon>
        <taxon>Pseudomonadota</taxon>
        <taxon>Gammaproteobacteria</taxon>
        <taxon>Oceanospirillales</taxon>
        <taxon>Pleioneaceae</taxon>
        <taxon>Aliikangiella</taxon>
    </lineage>
</organism>
<evidence type="ECO:0000313" key="5">
    <source>
        <dbReference type="Proteomes" id="UP000315439"/>
    </source>
</evidence>
<accession>A0A545U4Z5</accession>
<dbReference type="InterPro" id="IPR050553">
    <property type="entry name" value="Thioredoxin_ResA/DsbE_sf"/>
</dbReference>
<proteinExistence type="predicted"/>
<comment type="caution">
    <text evidence="4">The sequence shown here is derived from an EMBL/GenBank/DDBJ whole genome shotgun (WGS) entry which is preliminary data.</text>
</comment>
<dbReference type="PROSITE" id="PS00194">
    <property type="entry name" value="THIOREDOXIN_1"/>
    <property type="match status" value="1"/>
</dbReference>
<keyword evidence="1" id="KW-0676">Redox-active center</keyword>
<sequence>MKTIAYFFCLILFPAVLFISSCSQNGQFQLLDGKKYSLDDFEGQWLIINFWAEWCAPCLEEVPALNQIAANGESLNLKVIGVSYDPLPKNKLIEIIQKWEFKYAVMLTEPTPILPFGLPPTLPSNYLISPDGQVVHKLVGTQTVESLEKALNHAKQQYNK</sequence>
<dbReference type="Proteomes" id="UP000315439">
    <property type="component" value="Unassembled WGS sequence"/>
</dbReference>
<protein>
    <submittedName>
        <fullName evidence="4">TlpA family protein disulfide reductase</fullName>
    </submittedName>
</protein>
<dbReference type="PROSITE" id="PS51257">
    <property type="entry name" value="PROKAR_LIPOPROTEIN"/>
    <property type="match status" value="1"/>
</dbReference>
<reference evidence="4 5" key="1">
    <citation type="submission" date="2019-07" db="EMBL/GenBank/DDBJ databases">
        <title>Draft genome for Aliikangiella sp. M105.</title>
        <authorList>
            <person name="Wang G."/>
        </authorList>
    </citation>
    <scope>NUCLEOTIDE SEQUENCE [LARGE SCALE GENOMIC DNA]</scope>
    <source>
        <strain evidence="4 5">M105</strain>
    </source>
</reference>
<dbReference type="CDD" id="cd02966">
    <property type="entry name" value="TlpA_like_family"/>
    <property type="match status" value="1"/>
</dbReference>
<feature type="chain" id="PRO_5021761333" evidence="2">
    <location>
        <begin position="26"/>
        <end position="160"/>
    </location>
</feature>
<dbReference type="Gene3D" id="3.40.30.10">
    <property type="entry name" value="Glutaredoxin"/>
    <property type="match status" value="1"/>
</dbReference>
<dbReference type="AlphaFoldDB" id="A0A545U4Z5"/>
<dbReference type="PROSITE" id="PS51352">
    <property type="entry name" value="THIOREDOXIN_2"/>
    <property type="match status" value="1"/>
</dbReference>
<dbReference type="SUPFAM" id="SSF52833">
    <property type="entry name" value="Thioredoxin-like"/>
    <property type="match status" value="1"/>
</dbReference>
<dbReference type="EMBL" id="VIKS01000014">
    <property type="protein sequence ID" value="TQV84545.1"/>
    <property type="molecule type" value="Genomic_DNA"/>
</dbReference>
<evidence type="ECO:0000256" key="2">
    <source>
        <dbReference type="SAM" id="SignalP"/>
    </source>
</evidence>
<evidence type="ECO:0000259" key="3">
    <source>
        <dbReference type="PROSITE" id="PS51352"/>
    </source>
</evidence>
<dbReference type="Pfam" id="PF00578">
    <property type="entry name" value="AhpC-TSA"/>
    <property type="match status" value="1"/>
</dbReference>
<keyword evidence="5" id="KW-1185">Reference proteome</keyword>
<dbReference type="GO" id="GO:0016209">
    <property type="term" value="F:antioxidant activity"/>
    <property type="evidence" value="ECO:0007669"/>
    <property type="project" value="InterPro"/>
</dbReference>